<proteinExistence type="predicted"/>
<dbReference type="AlphaFoldDB" id="A0A177SH96"/>
<dbReference type="EMBL" id="LUCV01000029">
    <property type="protein sequence ID" value="OAI88495.1"/>
    <property type="molecule type" value="Genomic_DNA"/>
</dbReference>
<accession>A0A177SH96</accession>
<evidence type="ECO:0008006" key="3">
    <source>
        <dbReference type="Google" id="ProtNLM"/>
    </source>
</evidence>
<evidence type="ECO:0000313" key="1">
    <source>
        <dbReference type="EMBL" id="OAI88495.1"/>
    </source>
</evidence>
<dbReference type="RefSeq" id="WP_064303592.1">
    <property type="nucleotide sequence ID" value="NZ_LUCV01000029.1"/>
</dbReference>
<sequence>MPIPLIIGAVAAAAGIYGAVKGVSGAMDHSEAKDLNASAGSMVDAANAKVEEQRTKTNATLEDYGQRKLRAFNGVVDEFIETFERLKNVELSQSPELDKLNAGDFTGKTLAGLRQDYQALKDAGLGLGAGMTGGAALAFGAYNGTMLLATASTGTAISSLGGVAATNATLAWLGGGSLAAGGYGMAGGMMVLGGIVAGPALAIFGHVLGSKGEEALNTARSNMEQARTIHEQAKLMAGKLQAIDAVTSLANTTFSNISSQLRRSVSELKKVIENNGVDYRTFSEESKKVVFRAVKFAQLIKAMIDTAILDEAGNLVLSTEKRIKDVAAVASGQKASLDAPVA</sequence>
<evidence type="ECO:0000313" key="2">
    <source>
        <dbReference type="Proteomes" id="UP000077752"/>
    </source>
</evidence>
<reference evidence="1 2" key="1">
    <citation type="submission" date="2016-03" db="EMBL/GenBank/DDBJ databases">
        <title>Draft Genome Assembly of Pseudomonas putida strain CBF10-2.</title>
        <authorList>
            <person name="Iyer R.S."/>
            <person name="Damania A."/>
        </authorList>
    </citation>
    <scope>NUCLEOTIDE SEQUENCE [LARGE SCALE GENOMIC DNA]</scope>
    <source>
        <strain evidence="1 2">CBF10-2</strain>
    </source>
</reference>
<organism evidence="1 2">
    <name type="scientific">Pseudomonas putida</name>
    <name type="common">Arthrobacter siderocapsulatus</name>
    <dbReference type="NCBI Taxonomy" id="303"/>
    <lineage>
        <taxon>Bacteria</taxon>
        <taxon>Pseudomonadati</taxon>
        <taxon>Pseudomonadota</taxon>
        <taxon>Gammaproteobacteria</taxon>
        <taxon>Pseudomonadales</taxon>
        <taxon>Pseudomonadaceae</taxon>
        <taxon>Pseudomonas</taxon>
    </lineage>
</organism>
<protein>
    <recommendedName>
        <fullName evidence="3">Chemotaxis protein</fullName>
    </recommendedName>
</protein>
<comment type="caution">
    <text evidence="1">The sequence shown here is derived from an EMBL/GenBank/DDBJ whole genome shotgun (WGS) entry which is preliminary data.</text>
</comment>
<name>A0A177SH96_PSEPU</name>
<gene>
    <name evidence="1" type="ORF">AYO28_22610</name>
</gene>
<dbReference type="Proteomes" id="UP000077752">
    <property type="component" value="Unassembled WGS sequence"/>
</dbReference>